<reference evidence="1 2" key="1">
    <citation type="journal article" date="2016" name="J. Zhejiang Univ. Sci. B">
        <title>Antibiotic resistance mechanisms of Myroides sp.</title>
        <authorList>
            <person name="Hu S."/>
            <person name="Yuan S."/>
            <person name="Qu H."/>
            <person name="Jiang T."/>
            <person name="Zhou Y."/>
            <person name="Wang M."/>
            <person name="Ming D."/>
        </authorList>
    </citation>
    <scope>NUCLEOTIDE SEQUENCE [LARGE SCALE GENOMIC DNA]</scope>
    <source>
        <strain evidence="1 2">PR63039</strain>
    </source>
</reference>
<sequence>MERIIFWLESKNSNYFEGLSLYESIPTHNKNLVRNLKRTESAFNRQKLIYELRKVVNATPPKKTITVTLTSPVEEVMISPSPVLTSLKNQEKKTAPLFHQLPVQVRPILLEANNLFKENCLLKTELNELSAEQEAEALSIQIQIDRNEKANTLAWSKIDYYLEHKCLPPTKKISLSKWSIDKLMYKRNLLEASLSKQRKRLKANKDKLSVLEGTELHKLQRLITKQDKSVLEKEEQLFKIKSELDGKK</sequence>
<name>A0AAI8G421_9FLAO</name>
<gene>
    <name evidence="1" type="ORF">AS202_03435</name>
</gene>
<evidence type="ECO:0000313" key="1">
    <source>
        <dbReference type="EMBL" id="ALU25266.1"/>
    </source>
</evidence>
<organism evidence="1 2">
    <name type="scientific">Myroides odoratimimus</name>
    <dbReference type="NCBI Taxonomy" id="76832"/>
    <lineage>
        <taxon>Bacteria</taxon>
        <taxon>Pseudomonadati</taxon>
        <taxon>Bacteroidota</taxon>
        <taxon>Flavobacteriia</taxon>
        <taxon>Flavobacteriales</taxon>
        <taxon>Flavobacteriaceae</taxon>
        <taxon>Myroides</taxon>
    </lineage>
</organism>
<dbReference type="EMBL" id="CP013690">
    <property type="protein sequence ID" value="ALU25266.1"/>
    <property type="molecule type" value="Genomic_DNA"/>
</dbReference>
<protein>
    <submittedName>
        <fullName evidence="1">Uncharacterized protein</fullName>
    </submittedName>
</protein>
<dbReference type="KEGG" id="mod:AS202_03435"/>
<evidence type="ECO:0000313" key="2">
    <source>
        <dbReference type="Proteomes" id="UP000069030"/>
    </source>
</evidence>
<proteinExistence type="predicted"/>
<dbReference type="AlphaFoldDB" id="A0AAI8G421"/>
<accession>A0AAI8G421</accession>
<dbReference type="Proteomes" id="UP000069030">
    <property type="component" value="Chromosome"/>
</dbReference>
<dbReference type="RefSeq" id="WP_058699122.1">
    <property type="nucleotide sequence ID" value="NZ_CP013690.1"/>
</dbReference>